<reference evidence="5 6" key="1">
    <citation type="submission" date="2017-07" db="EMBL/GenBank/DDBJ databases">
        <title>Shotgun whole genome sequences of three halophilic bacterial isolates.</title>
        <authorList>
            <person name="Pozzo T."/>
            <person name="Higdon S.M."/>
            <person name="Quillaguaman J."/>
        </authorList>
    </citation>
    <scope>NUCLEOTIDE SEQUENCE [LARGE SCALE GENOMIC DNA]</scope>
    <source>
        <strain evidence="5 6">BU-1</strain>
    </source>
</reference>
<keyword evidence="1" id="KW-0479">Metal-binding</keyword>
<name>A0A265E4Q3_9STAP</name>
<feature type="binding site" evidence="2">
    <location>
        <position position="200"/>
    </location>
    <ligand>
        <name>S-adenosyl-L-methionine</name>
        <dbReference type="ChEBI" id="CHEBI:59789"/>
    </ligand>
</feature>
<dbReference type="PANTHER" id="PTHR43460:SF1">
    <property type="entry name" value="METHYLTRANSFERASE TYPE 11 DOMAIN-CONTAINING PROTEIN"/>
    <property type="match status" value="1"/>
</dbReference>
<keyword evidence="2" id="KW-0949">S-adenosyl-L-methionine</keyword>
<organism evidence="5 6">
    <name type="scientific">Salinicoccus roseus</name>
    <dbReference type="NCBI Taxonomy" id="45670"/>
    <lineage>
        <taxon>Bacteria</taxon>
        <taxon>Bacillati</taxon>
        <taxon>Bacillota</taxon>
        <taxon>Bacilli</taxon>
        <taxon>Bacillales</taxon>
        <taxon>Staphylococcaceae</taxon>
        <taxon>Salinicoccus</taxon>
    </lineage>
</organism>
<evidence type="ECO:0000256" key="2">
    <source>
        <dbReference type="PIRSR" id="PIRSR018249-2"/>
    </source>
</evidence>
<dbReference type="InterPro" id="IPR016718">
    <property type="entry name" value="rRNA_m1G-MeTrfase_A_prd"/>
</dbReference>
<dbReference type="Gene3D" id="3.40.50.150">
    <property type="entry name" value="Vaccinia Virus protein VP39"/>
    <property type="match status" value="1"/>
</dbReference>
<feature type="binding site" evidence="1">
    <location>
        <position position="48"/>
    </location>
    <ligand>
        <name>Zn(2+)</name>
        <dbReference type="ChEBI" id="CHEBI:29105"/>
    </ligand>
</feature>
<dbReference type="AlphaFoldDB" id="A0A265E4Q3"/>
<evidence type="ECO:0000313" key="6">
    <source>
        <dbReference type="Proteomes" id="UP000216682"/>
    </source>
</evidence>
<dbReference type="PIRSF" id="PIRSF018249">
    <property type="entry name" value="MyrA_prd"/>
    <property type="match status" value="1"/>
</dbReference>
<evidence type="ECO:0000259" key="4">
    <source>
        <dbReference type="Pfam" id="PF21302"/>
    </source>
</evidence>
<dbReference type="GO" id="GO:0046872">
    <property type="term" value="F:metal ion binding"/>
    <property type="evidence" value="ECO:0007669"/>
    <property type="project" value="UniProtKB-KW"/>
</dbReference>
<feature type="binding site" evidence="1">
    <location>
        <position position="27"/>
    </location>
    <ligand>
        <name>Zn(2+)</name>
        <dbReference type="ChEBI" id="CHEBI:29105"/>
    </ligand>
</feature>
<dbReference type="InterPro" id="IPR041698">
    <property type="entry name" value="Methyltransf_25"/>
</dbReference>
<feature type="binding site" evidence="2">
    <location>
        <position position="87"/>
    </location>
    <ligand>
        <name>S-adenosyl-L-methionine</name>
        <dbReference type="ChEBI" id="CHEBI:59789"/>
    </ligand>
</feature>
<feature type="binding site" evidence="2">
    <location>
        <begin position="114"/>
        <end position="115"/>
    </location>
    <ligand>
        <name>S-adenosyl-L-methionine</name>
        <dbReference type="ChEBI" id="CHEBI:59789"/>
    </ligand>
</feature>
<feature type="domain" description="23S rRNA (guanine(745)-N(1))-methyltransferase N-terminal" evidence="4">
    <location>
        <begin position="26"/>
        <end position="65"/>
    </location>
</feature>
<comment type="caution">
    <text evidence="5">The sequence shown here is derived from an EMBL/GenBank/DDBJ whole genome shotgun (WGS) entry which is preliminary data.</text>
</comment>
<dbReference type="InterPro" id="IPR029063">
    <property type="entry name" value="SAM-dependent_MTases_sf"/>
</dbReference>
<evidence type="ECO:0000313" key="5">
    <source>
        <dbReference type="EMBL" id="OZT76553.1"/>
    </source>
</evidence>
<dbReference type="PANTHER" id="PTHR43460">
    <property type="entry name" value="METHYLTRANSFERASE"/>
    <property type="match status" value="1"/>
</dbReference>
<protein>
    <submittedName>
        <fullName evidence="5">Uncharacterized protein</fullName>
    </submittedName>
</protein>
<dbReference type="SUPFAM" id="SSF53335">
    <property type="entry name" value="S-adenosyl-L-methionine-dependent methyltransferases"/>
    <property type="match status" value="1"/>
</dbReference>
<proteinExistence type="predicted"/>
<feature type="binding site" evidence="1">
    <location>
        <position position="44"/>
    </location>
    <ligand>
        <name>Zn(2+)</name>
        <dbReference type="ChEBI" id="CHEBI:29105"/>
    </ligand>
</feature>
<dbReference type="GO" id="GO:0008168">
    <property type="term" value="F:methyltransferase activity"/>
    <property type="evidence" value="ECO:0007669"/>
    <property type="project" value="InterPro"/>
</dbReference>
<dbReference type="Proteomes" id="UP000216682">
    <property type="component" value="Unassembled WGS sequence"/>
</dbReference>
<dbReference type="InterPro" id="IPR048647">
    <property type="entry name" value="RlmA_N"/>
</dbReference>
<accession>A0A265E4Q3</accession>
<keyword evidence="1" id="KW-0862">Zinc</keyword>
<dbReference type="Pfam" id="PF21302">
    <property type="entry name" value="Zn_ribbon_RlmA"/>
    <property type="match status" value="1"/>
</dbReference>
<evidence type="ECO:0000259" key="3">
    <source>
        <dbReference type="Pfam" id="PF13649"/>
    </source>
</evidence>
<sequence length="288" mass="32359">MTERRRTMKKKEQMAALVEGHAGMLRCPICGGAMHVEALKSLVCGNNHSFDFAKQGYVNMMTRPVKTQYDKNLFQHRRAFILESGFYRKMHEEVSGIVSRLQGRPLVLDAGSGEGSHLDRILDGVDGVGIGVDIAKEGIMLAAKHYPHSMWFVGDLAKLPIRDGSVDAIVNILSPANYVEFNRVLSSDGLVVKVVPESGYLKELREALYKDTDRETYDNTGTVSLFEENYEIVERRRVTDEMTLDRTALEHLIEMSPLTWNHASGELDDFIAADKTVTLDLEIQVGRR</sequence>
<dbReference type="CDD" id="cd02440">
    <property type="entry name" value="AdoMet_MTases"/>
    <property type="match status" value="1"/>
</dbReference>
<evidence type="ECO:0000256" key="1">
    <source>
        <dbReference type="PIRSR" id="PIRSR018249-1"/>
    </source>
</evidence>
<dbReference type="EMBL" id="NPEZ01000005">
    <property type="protein sequence ID" value="OZT76553.1"/>
    <property type="molecule type" value="Genomic_DNA"/>
</dbReference>
<feature type="binding site" evidence="1">
    <location>
        <position position="30"/>
    </location>
    <ligand>
        <name>Zn(2+)</name>
        <dbReference type="ChEBI" id="CHEBI:29105"/>
    </ligand>
</feature>
<feature type="domain" description="Methyltransferase" evidence="3">
    <location>
        <begin position="107"/>
        <end position="179"/>
    </location>
</feature>
<dbReference type="InterPro" id="IPR052939">
    <property type="entry name" value="23S_rRNA_MeTrnsfrase_RlmA"/>
</dbReference>
<dbReference type="Pfam" id="PF13649">
    <property type="entry name" value="Methyltransf_25"/>
    <property type="match status" value="1"/>
</dbReference>
<gene>
    <name evidence="5" type="ORF">CFN03_10425</name>
</gene>